<name>A0AB37M371_9BACE</name>
<evidence type="ECO:0000259" key="1">
    <source>
        <dbReference type="Pfam" id="PF22273"/>
    </source>
</evidence>
<evidence type="ECO:0000313" key="3">
    <source>
        <dbReference type="Proteomes" id="UP000286003"/>
    </source>
</evidence>
<feature type="domain" description="DUF6956" evidence="1">
    <location>
        <begin position="1"/>
        <end position="77"/>
    </location>
</feature>
<sequence>METTYETVIVMFDESIEKLNGIFDTPQTWGASTLKEWVDSYESTRFTQVGENTAVITSEYNMPFVMEWLQRNTPITMQREE</sequence>
<dbReference type="EMBL" id="QRQM01000043">
    <property type="protein sequence ID" value="RHN01968.1"/>
    <property type="molecule type" value="Genomic_DNA"/>
</dbReference>
<comment type="caution">
    <text evidence="2">The sequence shown here is derived from an EMBL/GenBank/DDBJ whole genome shotgun (WGS) entry which is preliminary data.</text>
</comment>
<gene>
    <name evidence="2" type="ORF">DWZ32_22540</name>
</gene>
<reference evidence="2 3" key="1">
    <citation type="submission" date="2018-08" db="EMBL/GenBank/DDBJ databases">
        <title>A genome reference for cultivated species of the human gut microbiota.</title>
        <authorList>
            <person name="Zou Y."/>
            <person name="Xue W."/>
            <person name="Luo G."/>
        </authorList>
    </citation>
    <scope>NUCLEOTIDE SEQUENCE [LARGE SCALE GENOMIC DNA]</scope>
    <source>
        <strain evidence="2 3">AF31-23</strain>
    </source>
</reference>
<proteinExistence type="predicted"/>
<organism evidence="2 3">
    <name type="scientific">Bacteroides intestinalis</name>
    <dbReference type="NCBI Taxonomy" id="329854"/>
    <lineage>
        <taxon>Bacteria</taxon>
        <taxon>Pseudomonadati</taxon>
        <taxon>Bacteroidota</taxon>
        <taxon>Bacteroidia</taxon>
        <taxon>Bacteroidales</taxon>
        <taxon>Bacteroidaceae</taxon>
        <taxon>Bacteroides</taxon>
    </lineage>
</organism>
<dbReference type="InterPro" id="IPR054231">
    <property type="entry name" value="DUF6956"/>
</dbReference>
<evidence type="ECO:0000313" key="2">
    <source>
        <dbReference type="EMBL" id="RHN01968.1"/>
    </source>
</evidence>
<dbReference type="Pfam" id="PF22273">
    <property type="entry name" value="DUF6956"/>
    <property type="match status" value="1"/>
</dbReference>
<dbReference type="AlphaFoldDB" id="A0AB37M371"/>
<dbReference type="RefSeq" id="WP_118477411.1">
    <property type="nucleotide sequence ID" value="NZ_JAQCXL010000043.1"/>
</dbReference>
<accession>A0AB37M371</accession>
<dbReference type="Proteomes" id="UP000286003">
    <property type="component" value="Unassembled WGS sequence"/>
</dbReference>
<protein>
    <recommendedName>
        <fullName evidence="1">DUF6956 domain-containing protein</fullName>
    </recommendedName>
</protein>